<proteinExistence type="predicted"/>
<dbReference type="RefSeq" id="WP_202094762.1">
    <property type="nucleotide sequence ID" value="NZ_CP061035.1"/>
</dbReference>
<organism evidence="1 2">
    <name type="scientific">Sphingomonas aliaeris</name>
    <dbReference type="NCBI Taxonomy" id="2759526"/>
    <lineage>
        <taxon>Bacteria</taxon>
        <taxon>Pseudomonadati</taxon>
        <taxon>Pseudomonadota</taxon>
        <taxon>Alphaproteobacteria</taxon>
        <taxon>Sphingomonadales</taxon>
        <taxon>Sphingomonadaceae</taxon>
        <taxon>Sphingomonas</taxon>
    </lineage>
</organism>
<gene>
    <name evidence="1" type="ORF">H5J25_03430</name>
</gene>
<dbReference type="EMBL" id="CP061035">
    <property type="protein sequence ID" value="QQV77826.1"/>
    <property type="molecule type" value="Genomic_DNA"/>
</dbReference>
<dbReference type="KEGG" id="sari:H5J25_03430"/>
<protein>
    <submittedName>
        <fullName evidence="1">Uncharacterized protein</fullName>
    </submittedName>
</protein>
<dbReference type="AlphaFoldDB" id="A0A974NVR3"/>
<sequence>MDEMTVMTCVAHIRAAAKLCEDAGMLACWANLLGVADQLLESADIAATVGTDLRRDI</sequence>
<keyword evidence="2" id="KW-1185">Reference proteome</keyword>
<name>A0A974NVR3_9SPHN</name>
<reference evidence="2" key="1">
    <citation type="submission" date="2020-09" db="EMBL/GenBank/DDBJ databases">
        <title>Sphingomonas sp., a new species isolated from pork steak.</title>
        <authorList>
            <person name="Heidler von Heilborn D."/>
        </authorList>
    </citation>
    <scope>NUCLEOTIDE SEQUENCE [LARGE SCALE GENOMIC DNA]</scope>
</reference>
<evidence type="ECO:0000313" key="1">
    <source>
        <dbReference type="EMBL" id="QQV77826.1"/>
    </source>
</evidence>
<dbReference type="Proteomes" id="UP000595894">
    <property type="component" value="Chromosome"/>
</dbReference>
<accession>A0A974NVR3</accession>
<evidence type="ECO:0000313" key="2">
    <source>
        <dbReference type="Proteomes" id="UP000595894"/>
    </source>
</evidence>